<dbReference type="InterPro" id="IPR013647">
    <property type="entry name" value="OligopepF_N_dom"/>
</dbReference>
<dbReference type="AlphaFoldDB" id="A0A1I6RFJ5"/>
<gene>
    <name evidence="9" type="ORF">SAMN05444972_10554</name>
</gene>
<keyword evidence="1 6" id="KW-0645">Protease</keyword>
<dbReference type="Gene3D" id="1.20.140.70">
    <property type="entry name" value="Oligopeptidase f, N-terminal domain"/>
    <property type="match status" value="1"/>
</dbReference>
<name>A0A1I6RFJ5_9BACL</name>
<dbReference type="CDD" id="cd09607">
    <property type="entry name" value="M3B_PepF"/>
    <property type="match status" value="1"/>
</dbReference>
<dbReference type="Pfam" id="PF01432">
    <property type="entry name" value="Peptidase_M3"/>
    <property type="match status" value="1"/>
</dbReference>
<feature type="domain" description="Peptidase M3A/M3B catalytic" evidence="7">
    <location>
        <begin position="206"/>
        <end position="585"/>
    </location>
</feature>
<dbReference type="PANTHER" id="PTHR34217">
    <property type="entry name" value="METAL-DEPENDENT CARBOXYPEPTIDASE"/>
    <property type="match status" value="1"/>
</dbReference>
<dbReference type="PANTHER" id="PTHR34217:SF1">
    <property type="entry name" value="CARBOXYPEPTIDASE 1"/>
    <property type="match status" value="1"/>
</dbReference>
<dbReference type="Gene3D" id="1.10.1370.20">
    <property type="entry name" value="Oligoendopeptidase f, C-terminal domain"/>
    <property type="match status" value="1"/>
</dbReference>
<dbReference type="EMBL" id="FPAA01000005">
    <property type="protein sequence ID" value="SFS63434.1"/>
    <property type="molecule type" value="Genomic_DNA"/>
</dbReference>
<keyword evidence="2 6" id="KW-0479">Metal-binding</keyword>
<comment type="cofactor">
    <cofactor evidence="6">
        <name>Zn(2+)</name>
        <dbReference type="ChEBI" id="CHEBI:29105"/>
    </cofactor>
    <text evidence="6">Binds 1 zinc ion.</text>
</comment>
<dbReference type="Proteomes" id="UP000198660">
    <property type="component" value="Unassembled WGS sequence"/>
</dbReference>
<evidence type="ECO:0000256" key="2">
    <source>
        <dbReference type="ARBA" id="ARBA00022723"/>
    </source>
</evidence>
<dbReference type="GO" id="GO:0046872">
    <property type="term" value="F:metal ion binding"/>
    <property type="evidence" value="ECO:0007669"/>
    <property type="project" value="UniProtKB-UniRule"/>
</dbReference>
<dbReference type="InterPro" id="IPR011977">
    <property type="entry name" value="Pept_M3B_clade3"/>
</dbReference>
<keyword evidence="3 6" id="KW-0378">Hydrolase</keyword>
<evidence type="ECO:0000259" key="8">
    <source>
        <dbReference type="Pfam" id="PF08439"/>
    </source>
</evidence>
<keyword evidence="4 6" id="KW-0862">Zinc</keyword>
<evidence type="ECO:0000313" key="10">
    <source>
        <dbReference type="Proteomes" id="UP000198660"/>
    </source>
</evidence>
<dbReference type="InterPro" id="IPR034006">
    <property type="entry name" value="M3B_PepF_2"/>
</dbReference>
<evidence type="ECO:0000256" key="6">
    <source>
        <dbReference type="RuleBase" id="RU003435"/>
    </source>
</evidence>
<evidence type="ECO:0000256" key="1">
    <source>
        <dbReference type="ARBA" id="ARBA00022670"/>
    </source>
</evidence>
<evidence type="ECO:0000313" key="9">
    <source>
        <dbReference type="EMBL" id="SFS63434.1"/>
    </source>
</evidence>
<dbReference type="Pfam" id="PF08439">
    <property type="entry name" value="Peptidase_M3_N"/>
    <property type="match status" value="1"/>
</dbReference>
<evidence type="ECO:0000259" key="7">
    <source>
        <dbReference type="Pfam" id="PF01432"/>
    </source>
</evidence>
<evidence type="ECO:0000256" key="4">
    <source>
        <dbReference type="ARBA" id="ARBA00022833"/>
    </source>
</evidence>
<dbReference type="InterPro" id="IPR001333">
    <property type="entry name" value="Peptidase_M32_Taq"/>
</dbReference>
<accession>A0A1I6RFJ5</accession>
<sequence>MAKHQQELRLTWDLECFFPGGSASPQYEEYLNTIEASLSVLNAQIDEQAGTPTEDLSKWDEMLQQSQRIASQLWEAIAFVECLAAQDTTDKGVPILYGRNKQLGAAFNSTLTKLDQLILQMDDDRWSALLQDERFAEVSFNLAERRLRAKEKMSSEGESLAGDLAVDGYHAWGNIYNSLEGRLTVPFEENGEIKELSIGQADNKLYHPERGVRQRTFAAIEKAWEKEEDLVAAALNHLAGFRINLYRHRGWDSILKEPLNINRMSEKTLKTMWEVIDQNKAKLLQFFDRKAKLLGVEKLAWYDLYAPVGREEGKEISYDEAAHFITEQFHRFDPRLATFAEKAYQEGWIEAEDRAGKLPGGFCTTFSDSEQSRIFLTYSGTMSNVATIAHELGHAYHDEMMNGQPHMVKEYAMNVAETASTFAERIVSDAAIREAQSTQEKITLLEDKIQAAVAFFMDIQCRFLFETRFYEERKKGLVSVNRLNELMLEAQKEAFMDSLAEYHPRFWASKRHFYGTEAPFYNFPYTFGYLFSTGIYSKALEEGPSFADQYVELLRDTGRMTTEDLAQKHLGVDLTRPEFWQNAVNLIHQDIDQFLTLTS</sequence>
<dbReference type="InterPro" id="IPR042088">
    <property type="entry name" value="OligoPept_F_C"/>
</dbReference>
<keyword evidence="5 6" id="KW-0482">Metalloprotease</keyword>
<dbReference type="NCBIfam" id="TIGR02290">
    <property type="entry name" value="M3_fam_3"/>
    <property type="match status" value="1"/>
</dbReference>
<feature type="domain" description="Oligopeptidase F N-terminal" evidence="8">
    <location>
        <begin position="118"/>
        <end position="182"/>
    </location>
</feature>
<evidence type="ECO:0000256" key="3">
    <source>
        <dbReference type="ARBA" id="ARBA00022801"/>
    </source>
</evidence>
<dbReference type="GO" id="GO:0006508">
    <property type="term" value="P:proteolysis"/>
    <property type="evidence" value="ECO:0007669"/>
    <property type="project" value="UniProtKB-KW"/>
</dbReference>
<organism evidence="9 10">
    <name type="scientific">Marininema halotolerans</name>
    <dbReference type="NCBI Taxonomy" id="1155944"/>
    <lineage>
        <taxon>Bacteria</taxon>
        <taxon>Bacillati</taxon>
        <taxon>Bacillota</taxon>
        <taxon>Bacilli</taxon>
        <taxon>Bacillales</taxon>
        <taxon>Thermoactinomycetaceae</taxon>
        <taxon>Marininema</taxon>
    </lineage>
</organism>
<proteinExistence type="inferred from homology"/>
<dbReference type="RefSeq" id="WP_091836277.1">
    <property type="nucleotide sequence ID" value="NZ_FPAA01000005.1"/>
</dbReference>
<dbReference type="GO" id="GO:0004222">
    <property type="term" value="F:metalloendopeptidase activity"/>
    <property type="evidence" value="ECO:0007669"/>
    <property type="project" value="InterPro"/>
</dbReference>
<dbReference type="OrthoDB" id="9766487at2"/>
<dbReference type="GO" id="GO:0004181">
    <property type="term" value="F:metallocarboxypeptidase activity"/>
    <property type="evidence" value="ECO:0007669"/>
    <property type="project" value="InterPro"/>
</dbReference>
<dbReference type="SUPFAM" id="SSF55486">
    <property type="entry name" value="Metalloproteases ('zincins'), catalytic domain"/>
    <property type="match status" value="1"/>
</dbReference>
<reference evidence="10" key="1">
    <citation type="submission" date="2016-10" db="EMBL/GenBank/DDBJ databases">
        <authorList>
            <person name="Varghese N."/>
            <person name="Submissions S."/>
        </authorList>
    </citation>
    <scope>NUCLEOTIDE SEQUENCE [LARGE SCALE GENOMIC DNA]</scope>
    <source>
        <strain evidence="10">DSM 45789</strain>
    </source>
</reference>
<comment type="similarity">
    <text evidence="6">Belongs to the peptidase M3 family.</text>
</comment>
<evidence type="ECO:0000256" key="5">
    <source>
        <dbReference type="ARBA" id="ARBA00023049"/>
    </source>
</evidence>
<protein>
    <submittedName>
        <fullName evidence="9">Oligoendopeptidase, pepF/M3 family</fullName>
    </submittedName>
</protein>
<dbReference type="InterPro" id="IPR001567">
    <property type="entry name" value="Pept_M3A_M3B_dom"/>
</dbReference>
<keyword evidence="10" id="KW-1185">Reference proteome</keyword>